<organism evidence="1 2">
    <name type="scientific">Nocardioides zeicaulis</name>
    <dbReference type="NCBI Taxonomy" id="1776857"/>
    <lineage>
        <taxon>Bacteria</taxon>
        <taxon>Bacillati</taxon>
        <taxon>Actinomycetota</taxon>
        <taxon>Actinomycetes</taxon>
        <taxon>Propionibacteriales</taxon>
        <taxon>Nocardioidaceae</taxon>
        <taxon>Nocardioides</taxon>
    </lineage>
</organism>
<proteinExistence type="predicted"/>
<gene>
    <name evidence="1" type="ORF">ACFFJG_07160</name>
</gene>
<sequence>MPSSRRRTPRRLVRPATVIGGLLLLLVVLALLAIPFRTAPASAEHARTDLEAARDALSAGDLDAARTSIAGARAHTDDLQGAIQGIGGDVWSLVPVVGAPVSDVRHLGNALDRLTSTAELAVEAWPTVNGKDATLLRGGSVDVDALRVLVDAVSTASANLDAAQVELGAVHDSALGVGTRLADARDQAEEVVTPLASTARATKPLTDALPDLFGAGEPRSYLLALLNPSEQRFSGGAPLTLAPLTVSDGRLTVGEARDTTDRDLYKVGRWPRVDGNPFHTGKLRISTSTYAPDWSVSGEELLRGWERRGGAPQDGLVAVDVVALADLLRITGPVDVPVYGTIDSSNFVQKLVGDYDAYPSNAARHDLNLALVPVFSDRLFSPGQGRQKIESIRDSARGRHFALWMRDPDVQAAITDVGLSGELSDTDHDYLAVFNQNTNASKSDYWQRRSVTSDVRLREDGSAKVRMTVTVHNDSPPYIAPFGDPRGGTSLTRWNGMTLGVFLPEGVEVGSATVAGKAVGTDVFDYYGRPYKLLRLTLPPTETRTVELEYVVPEAATAPGDGTLAYRLDATPQGMVVPQSVSVTVHWPAGYDVSDLPEGWTRSAAGTATWADPGLVTQPSFTVVGSSGARPAP</sequence>
<protein>
    <submittedName>
        <fullName evidence="1">DUF4012 domain-containing protein</fullName>
    </submittedName>
</protein>
<dbReference type="RefSeq" id="WP_378517912.1">
    <property type="nucleotide sequence ID" value="NZ_CBCSDI010000021.1"/>
</dbReference>
<evidence type="ECO:0000313" key="2">
    <source>
        <dbReference type="Proteomes" id="UP001589698"/>
    </source>
</evidence>
<keyword evidence="2" id="KW-1185">Reference proteome</keyword>
<dbReference type="InterPro" id="IPR025101">
    <property type="entry name" value="DUF4012"/>
</dbReference>
<accession>A0ABV6DZV3</accession>
<reference evidence="1 2" key="1">
    <citation type="submission" date="2024-09" db="EMBL/GenBank/DDBJ databases">
        <authorList>
            <person name="Sun Q."/>
            <person name="Mori K."/>
        </authorList>
    </citation>
    <scope>NUCLEOTIDE SEQUENCE [LARGE SCALE GENOMIC DNA]</scope>
    <source>
        <strain evidence="1 2">CCM 8654</strain>
    </source>
</reference>
<name>A0ABV6DZV3_9ACTN</name>
<evidence type="ECO:0000313" key="1">
    <source>
        <dbReference type="EMBL" id="MFC0222255.1"/>
    </source>
</evidence>
<dbReference type="EMBL" id="JBHLXH010000001">
    <property type="protein sequence ID" value="MFC0222255.1"/>
    <property type="molecule type" value="Genomic_DNA"/>
</dbReference>
<comment type="caution">
    <text evidence="1">The sequence shown here is derived from an EMBL/GenBank/DDBJ whole genome shotgun (WGS) entry which is preliminary data.</text>
</comment>
<dbReference type="Pfam" id="PF13196">
    <property type="entry name" value="DUF4012"/>
    <property type="match status" value="1"/>
</dbReference>
<dbReference type="Proteomes" id="UP001589698">
    <property type="component" value="Unassembled WGS sequence"/>
</dbReference>